<protein>
    <recommendedName>
        <fullName evidence="2">ATP-dependent Clp protease proteolytic subunit</fullName>
    </recommendedName>
</protein>
<proteinExistence type="inferred from homology"/>
<dbReference type="GO" id="GO:0004252">
    <property type="term" value="F:serine-type endopeptidase activity"/>
    <property type="evidence" value="ECO:0007669"/>
    <property type="project" value="InterPro"/>
</dbReference>
<dbReference type="GO" id="GO:0004176">
    <property type="term" value="F:ATP-dependent peptidase activity"/>
    <property type="evidence" value="ECO:0007669"/>
    <property type="project" value="InterPro"/>
</dbReference>
<accession>A0A3N0AZQ5</accession>
<comment type="similarity">
    <text evidence="1 2">Belongs to the peptidase S14 family.</text>
</comment>
<dbReference type="EMBL" id="QIBX01000007">
    <property type="protein sequence ID" value="RNL40365.1"/>
    <property type="molecule type" value="Genomic_DNA"/>
</dbReference>
<evidence type="ECO:0000256" key="2">
    <source>
        <dbReference type="RuleBase" id="RU003567"/>
    </source>
</evidence>
<reference evidence="4" key="1">
    <citation type="submission" date="2018-05" db="EMBL/GenBank/DDBJ databases">
        <title>Genome Sequencing of selected type strains of the family Eggerthellaceae.</title>
        <authorList>
            <person name="Danylec N."/>
            <person name="Stoll D.A."/>
            <person name="Doetsch A."/>
            <person name="Huch M."/>
        </authorList>
    </citation>
    <scope>NUCLEOTIDE SEQUENCE [LARGE SCALE GENOMIC DNA]</scope>
    <source>
        <strain evidence="4">DSM 24851</strain>
    </source>
</reference>
<dbReference type="PRINTS" id="PR00127">
    <property type="entry name" value="CLPPROTEASEP"/>
</dbReference>
<evidence type="ECO:0000313" key="3">
    <source>
        <dbReference type="EMBL" id="RNL40365.1"/>
    </source>
</evidence>
<evidence type="ECO:0000256" key="1">
    <source>
        <dbReference type="ARBA" id="ARBA00007039"/>
    </source>
</evidence>
<dbReference type="AlphaFoldDB" id="A0A3N0AZQ5"/>
<evidence type="ECO:0000313" key="4">
    <source>
        <dbReference type="Proteomes" id="UP000269591"/>
    </source>
</evidence>
<keyword evidence="3" id="KW-0378">Hydrolase</keyword>
<dbReference type="Gene3D" id="3.90.226.10">
    <property type="entry name" value="2-enoyl-CoA Hydratase, Chain A, domain 1"/>
    <property type="match status" value="1"/>
</dbReference>
<dbReference type="InterPro" id="IPR001907">
    <property type="entry name" value="ClpP"/>
</dbReference>
<comment type="caution">
    <text evidence="3">The sequence shown here is derived from an EMBL/GenBank/DDBJ whole genome shotgun (WGS) entry which is preliminary data.</text>
</comment>
<keyword evidence="4" id="KW-1185">Reference proteome</keyword>
<dbReference type="CDD" id="cd07017">
    <property type="entry name" value="S14_ClpP_2"/>
    <property type="match status" value="1"/>
</dbReference>
<dbReference type="Proteomes" id="UP000269591">
    <property type="component" value="Unassembled WGS sequence"/>
</dbReference>
<dbReference type="Pfam" id="PF00574">
    <property type="entry name" value="CLP_protease"/>
    <property type="match status" value="1"/>
</dbReference>
<dbReference type="RefSeq" id="WP_123208721.1">
    <property type="nucleotide sequence ID" value="NZ_JBHTHO010000015.1"/>
</dbReference>
<keyword evidence="3" id="KW-0645">Protease</keyword>
<organism evidence="3 4">
    <name type="scientific">Slackia equolifaciens</name>
    <dbReference type="NCBI Taxonomy" id="498718"/>
    <lineage>
        <taxon>Bacteria</taxon>
        <taxon>Bacillati</taxon>
        <taxon>Actinomycetota</taxon>
        <taxon>Coriobacteriia</taxon>
        <taxon>Eggerthellales</taxon>
        <taxon>Eggerthellaceae</taxon>
        <taxon>Slackia</taxon>
    </lineage>
</organism>
<dbReference type="PANTHER" id="PTHR10381">
    <property type="entry name" value="ATP-DEPENDENT CLP PROTEASE PROTEOLYTIC SUBUNIT"/>
    <property type="match status" value="1"/>
</dbReference>
<dbReference type="GO" id="GO:0006515">
    <property type="term" value="P:protein quality control for misfolded or incompletely synthesized proteins"/>
    <property type="evidence" value="ECO:0007669"/>
    <property type="project" value="TreeGrafter"/>
</dbReference>
<dbReference type="OrthoDB" id="1665128at2"/>
<dbReference type="InterPro" id="IPR029045">
    <property type="entry name" value="ClpP/crotonase-like_dom_sf"/>
</dbReference>
<dbReference type="InterPro" id="IPR023562">
    <property type="entry name" value="ClpP/TepA"/>
</dbReference>
<dbReference type="GO" id="GO:0051117">
    <property type="term" value="F:ATPase binding"/>
    <property type="evidence" value="ECO:0007669"/>
    <property type="project" value="TreeGrafter"/>
</dbReference>
<name>A0A3N0AZQ5_9ACTN</name>
<dbReference type="GO" id="GO:0009368">
    <property type="term" value="C:endopeptidase Clp complex"/>
    <property type="evidence" value="ECO:0007669"/>
    <property type="project" value="TreeGrafter"/>
</dbReference>
<dbReference type="PANTHER" id="PTHR10381:SF11">
    <property type="entry name" value="ATP-DEPENDENT CLP PROTEASE PROTEOLYTIC SUBUNIT, MITOCHONDRIAL"/>
    <property type="match status" value="1"/>
</dbReference>
<dbReference type="SUPFAM" id="SSF52096">
    <property type="entry name" value="ClpP/crotonase"/>
    <property type="match status" value="1"/>
</dbReference>
<gene>
    <name evidence="3" type="ORF">DMP06_05370</name>
</gene>
<sequence length="196" mass="21517">MAETFSPFIVRETSSGFIRSSICDDMLDFREIELAGEIDDPLANEVIRQMRYLERVDSSAPITVFINSIGGVISSGLAIYDTMRALRCPVHTVCQGLAASMAAVLLAAGDHRLMLAHANVMIHDPLVASPGISGSARHLESKVRNIMETRELMASILAKHTGRTLREVYEKTANDTYFDAREAIAFGLADGILERF</sequence>